<dbReference type="InterPro" id="IPR036259">
    <property type="entry name" value="MFS_trans_sf"/>
</dbReference>
<evidence type="ECO:0000256" key="6">
    <source>
        <dbReference type="SAM" id="MobiDB-lite"/>
    </source>
</evidence>
<protein>
    <submittedName>
        <fullName evidence="8">Transporter</fullName>
    </submittedName>
</protein>
<feature type="transmembrane region" description="Helical" evidence="7">
    <location>
        <begin position="158"/>
        <end position="175"/>
    </location>
</feature>
<evidence type="ECO:0000313" key="8">
    <source>
        <dbReference type="EMBL" id="KAK5995439.1"/>
    </source>
</evidence>
<evidence type="ECO:0000256" key="2">
    <source>
        <dbReference type="ARBA" id="ARBA00022448"/>
    </source>
</evidence>
<dbReference type="Gene3D" id="1.20.1250.20">
    <property type="entry name" value="MFS general substrate transporter like domains"/>
    <property type="match status" value="2"/>
</dbReference>
<dbReference type="PANTHER" id="PTHR43791">
    <property type="entry name" value="PERMEASE-RELATED"/>
    <property type="match status" value="1"/>
</dbReference>
<feature type="region of interest" description="Disordered" evidence="6">
    <location>
        <begin position="30"/>
        <end position="51"/>
    </location>
</feature>
<feature type="transmembrane region" description="Helical" evidence="7">
    <location>
        <begin position="355"/>
        <end position="373"/>
    </location>
</feature>
<comment type="subcellular location">
    <subcellularLocation>
        <location evidence="1">Membrane</location>
        <topology evidence="1">Multi-pass membrane protein</topology>
    </subcellularLocation>
</comment>
<evidence type="ECO:0000313" key="9">
    <source>
        <dbReference type="Proteomes" id="UP001338125"/>
    </source>
</evidence>
<feature type="transmembrane region" description="Helical" evidence="7">
    <location>
        <begin position="250"/>
        <end position="270"/>
    </location>
</feature>
<proteinExistence type="predicted"/>
<evidence type="ECO:0000256" key="7">
    <source>
        <dbReference type="SAM" id="Phobius"/>
    </source>
</evidence>
<gene>
    <name evidence="8" type="ORF">PT974_03845</name>
</gene>
<accession>A0ABR0STG5</accession>
<dbReference type="PANTHER" id="PTHR43791:SF59">
    <property type="entry name" value="TRANSPORTER, PUTATIVE (AFU_ORTHOLOGUE AFUA_1G06550)-RELATED"/>
    <property type="match status" value="1"/>
</dbReference>
<sequence>MISKIFTKSTATTRLLPSPTNVTYQTLGQHDAEAGNGNGTGDSSQGADVNPKSHRDAAAMMLIKLGRSPDEVITVSPADDARILRRIDLALLPLMLSVYFLQALDKATLSYASIFGLIEDTDLVGDEFSWLGSIVFLAQLIMQLPLAWALVKLPIGKFTSAMVLAWGITLTGMTWAHNFGQLMTARFFLGAFEACVGPSFVAITQMWWRRREQTMRIGSWYCMNGLTWVFGSLITYGLASIETSMKPYQIIFLFFGLVTVVVSVAMFYWMPDSPTEAKFLTDEDKVIAIERLRNNQMGVMSREWRYPHVVETLVDMKTWLWVVMIFCISVPSNGISVFGPLIIKSFVTDPFQTMLFNVPVGLTHVLCVSLSAYASMKWKLKGPVIAILCVPPMVGCSILLAFPHDLDHRAILLTGYFCLSTFTGITPLIYAWSAQNTAGDTKKKCTSALVFIGSSAGNIIGPLLYTPGEAPGYARGLSANLIFFALVIVLVVATTVYLKRLNAKHAQRRVALGKRAVVLDMSLETAEEAERMKTLERAMQEDNQRLTDDHGEISLSEEGQDAAQLIESKGEKAFADITDLENEDFVFVF</sequence>
<dbReference type="InterPro" id="IPR011701">
    <property type="entry name" value="MFS"/>
</dbReference>
<evidence type="ECO:0000256" key="1">
    <source>
        <dbReference type="ARBA" id="ARBA00004141"/>
    </source>
</evidence>
<feature type="transmembrane region" description="Helical" evidence="7">
    <location>
        <begin position="220"/>
        <end position="238"/>
    </location>
</feature>
<keyword evidence="4 7" id="KW-1133">Transmembrane helix</keyword>
<keyword evidence="2" id="KW-0813">Transport</keyword>
<feature type="transmembrane region" description="Helical" evidence="7">
    <location>
        <begin position="187"/>
        <end position="208"/>
    </location>
</feature>
<keyword evidence="5 7" id="KW-0472">Membrane</keyword>
<keyword evidence="9" id="KW-1185">Reference proteome</keyword>
<dbReference type="EMBL" id="JAVFKD010000004">
    <property type="protein sequence ID" value="KAK5995439.1"/>
    <property type="molecule type" value="Genomic_DNA"/>
</dbReference>
<feature type="transmembrane region" description="Helical" evidence="7">
    <location>
        <begin position="410"/>
        <end position="433"/>
    </location>
</feature>
<evidence type="ECO:0000256" key="4">
    <source>
        <dbReference type="ARBA" id="ARBA00022989"/>
    </source>
</evidence>
<comment type="caution">
    <text evidence="8">The sequence shown here is derived from an EMBL/GenBank/DDBJ whole genome shotgun (WGS) entry which is preliminary data.</text>
</comment>
<reference evidence="8 9" key="1">
    <citation type="submission" date="2024-01" db="EMBL/GenBank/DDBJ databases">
        <title>Complete genome of Cladobotryum mycophilum ATHUM6906.</title>
        <authorList>
            <person name="Christinaki A.C."/>
            <person name="Myridakis A.I."/>
            <person name="Kouvelis V.N."/>
        </authorList>
    </citation>
    <scope>NUCLEOTIDE SEQUENCE [LARGE SCALE GENOMIC DNA]</scope>
    <source>
        <strain evidence="8 9">ATHUM6906</strain>
    </source>
</reference>
<dbReference type="Pfam" id="PF07690">
    <property type="entry name" value="MFS_1"/>
    <property type="match status" value="1"/>
</dbReference>
<dbReference type="Proteomes" id="UP001338125">
    <property type="component" value="Unassembled WGS sequence"/>
</dbReference>
<feature type="transmembrane region" description="Helical" evidence="7">
    <location>
        <begin position="445"/>
        <end position="465"/>
    </location>
</feature>
<evidence type="ECO:0000256" key="5">
    <source>
        <dbReference type="ARBA" id="ARBA00023136"/>
    </source>
</evidence>
<feature type="transmembrane region" description="Helical" evidence="7">
    <location>
        <begin position="385"/>
        <end position="404"/>
    </location>
</feature>
<keyword evidence="3 7" id="KW-0812">Transmembrane</keyword>
<feature type="transmembrane region" description="Helical" evidence="7">
    <location>
        <begin position="130"/>
        <end position="151"/>
    </location>
</feature>
<evidence type="ECO:0000256" key="3">
    <source>
        <dbReference type="ARBA" id="ARBA00022692"/>
    </source>
</evidence>
<feature type="transmembrane region" description="Helical" evidence="7">
    <location>
        <begin position="91"/>
        <end position="118"/>
    </location>
</feature>
<feature type="transmembrane region" description="Helical" evidence="7">
    <location>
        <begin position="477"/>
        <end position="498"/>
    </location>
</feature>
<feature type="transmembrane region" description="Helical" evidence="7">
    <location>
        <begin position="319"/>
        <end position="343"/>
    </location>
</feature>
<name>A0ABR0STG5_9HYPO</name>
<dbReference type="SUPFAM" id="SSF103473">
    <property type="entry name" value="MFS general substrate transporter"/>
    <property type="match status" value="1"/>
</dbReference>
<organism evidence="8 9">
    <name type="scientific">Cladobotryum mycophilum</name>
    <dbReference type="NCBI Taxonomy" id="491253"/>
    <lineage>
        <taxon>Eukaryota</taxon>
        <taxon>Fungi</taxon>
        <taxon>Dikarya</taxon>
        <taxon>Ascomycota</taxon>
        <taxon>Pezizomycotina</taxon>
        <taxon>Sordariomycetes</taxon>
        <taxon>Hypocreomycetidae</taxon>
        <taxon>Hypocreales</taxon>
        <taxon>Hypocreaceae</taxon>
        <taxon>Cladobotryum</taxon>
    </lineage>
</organism>